<accession>A0A126Q2U3</accession>
<keyword evidence="2" id="KW-0285">Flavoprotein</keyword>
<evidence type="ECO:0000313" key="10">
    <source>
        <dbReference type="EMBL" id="AMJ99627.1"/>
    </source>
</evidence>
<keyword evidence="3" id="KW-0001">2Fe-2S</keyword>
<comment type="cofactor">
    <cofactor evidence="1">
        <name>FAD</name>
        <dbReference type="ChEBI" id="CHEBI:57692"/>
    </cofactor>
</comment>
<evidence type="ECO:0000256" key="8">
    <source>
        <dbReference type="ARBA" id="ARBA00023014"/>
    </source>
</evidence>
<dbReference type="Gene3D" id="3.50.50.60">
    <property type="entry name" value="FAD/NAD(P)-binding domain"/>
    <property type="match status" value="2"/>
</dbReference>
<dbReference type="InterPro" id="IPR016156">
    <property type="entry name" value="FAD/NAD-linked_Rdtase_dimer_sf"/>
</dbReference>
<dbReference type="Pfam" id="PF14759">
    <property type="entry name" value="Reductase_C"/>
    <property type="match status" value="1"/>
</dbReference>
<dbReference type="InterPro" id="IPR028202">
    <property type="entry name" value="Reductase_C"/>
</dbReference>
<sequence>MSFISAGPADRLENLKPKRVTLNDTEILLIRDGENVYAGSADCPHKGAPLEDGAVCRGKLVCPWHKGTFDIASADVCEPPALTGLSRYAVEIRDGEVLVDPEQATDSTDKRQNRLTAVNAHSHIVIVGAGAAGAAALQSLVNNRYHGRITVVDPEADAPYDRTLLTKAVTAGDMEPDEVDPLVNQDDMDITEVTRLVAKVSGIDTAAHQIELYDGQSLTYDRLLIATGGIPIRPDLPGVNLLGIHTLRNIEHVERLLADVENTNNITIVGNSFISLEVAASLKQRSDNIRVKVIAPDAVPFEKQFGTQIGQYFRDLHEKHDVEFVEGTVSGFHGTEKVTAVKLESGETLETNLVLLATGITTDKDLLNSFTLTHQGLVKVNEFLEAAEDVYAVGDITSYPYNGEEMHIEHWRLAQQHGRCAAENILASLAYPAERKAFDRTPYFWTQQFDVKFEYVGHAKEWDEIEAVGTPEDEQYLAVFRKDGKEIAALAKGYPQLMAKMIIEMDDHVALSSVKAELEAA</sequence>
<dbReference type="InterPro" id="IPR017941">
    <property type="entry name" value="Rieske_2Fe-2S"/>
</dbReference>
<keyword evidence="5" id="KW-0274">FAD</keyword>
<dbReference type="SUPFAM" id="SSF50022">
    <property type="entry name" value="ISP domain"/>
    <property type="match status" value="1"/>
</dbReference>
<evidence type="ECO:0000313" key="11">
    <source>
        <dbReference type="Proteomes" id="UP000063991"/>
    </source>
</evidence>
<keyword evidence="8" id="KW-0411">Iron-sulfur</keyword>
<name>A0A126Q2U3_ALTMA</name>
<evidence type="ECO:0000256" key="7">
    <source>
        <dbReference type="ARBA" id="ARBA00023004"/>
    </source>
</evidence>
<evidence type="ECO:0000256" key="1">
    <source>
        <dbReference type="ARBA" id="ARBA00001974"/>
    </source>
</evidence>
<gene>
    <name evidence="10" type="ORF">AVL55_16560</name>
</gene>
<keyword evidence="7" id="KW-0408">Iron</keyword>
<dbReference type="SUPFAM" id="SSF51905">
    <property type="entry name" value="FAD/NAD(P)-binding domain"/>
    <property type="match status" value="2"/>
</dbReference>
<dbReference type="Proteomes" id="UP000063991">
    <property type="component" value="Chromosome"/>
</dbReference>
<feature type="domain" description="Rieske" evidence="9">
    <location>
        <begin position="4"/>
        <end position="99"/>
    </location>
</feature>
<dbReference type="EMBL" id="CP014323">
    <property type="protein sequence ID" value="AMJ99627.1"/>
    <property type="molecule type" value="Genomic_DNA"/>
</dbReference>
<evidence type="ECO:0000256" key="6">
    <source>
        <dbReference type="ARBA" id="ARBA00023002"/>
    </source>
</evidence>
<organism evidence="10 11">
    <name type="scientific">Alteromonas macleodii</name>
    <name type="common">Pseudoalteromonas macleodii</name>
    <dbReference type="NCBI Taxonomy" id="28108"/>
    <lineage>
        <taxon>Bacteria</taxon>
        <taxon>Pseudomonadati</taxon>
        <taxon>Pseudomonadota</taxon>
        <taxon>Gammaproteobacteria</taxon>
        <taxon>Alteromonadales</taxon>
        <taxon>Alteromonadaceae</taxon>
        <taxon>Alteromonas/Salinimonas group</taxon>
        <taxon>Alteromonas</taxon>
    </lineage>
</organism>
<dbReference type="Gene3D" id="2.102.10.10">
    <property type="entry name" value="Rieske [2Fe-2S] iron-sulphur domain"/>
    <property type="match status" value="1"/>
</dbReference>
<dbReference type="PRINTS" id="PR00368">
    <property type="entry name" value="FADPNR"/>
</dbReference>
<dbReference type="PANTHER" id="PTHR43557">
    <property type="entry name" value="APOPTOSIS-INDUCING FACTOR 1"/>
    <property type="match status" value="1"/>
</dbReference>
<reference evidence="10 11" key="1">
    <citation type="submission" date="2015-12" db="EMBL/GenBank/DDBJ databases">
        <authorList>
            <person name="Shamseldin A."/>
            <person name="Moawad H."/>
            <person name="Abd El-Rahim W.M."/>
            <person name="Sadowsky M.J."/>
        </authorList>
    </citation>
    <scope>NUCLEOTIDE SEQUENCE [LARGE SCALE GENOMIC DNA]</scope>
    <source>
        <strain evidence="10 11">D7</strain>
    </source>
</reference>
<dbReference type="GO" id="GO:0016651">
    <property type="term" value="F:oxidoreductase activity, acting on NAD(P)H"/>
    <property type="evidence" value="ECO:0007669"/>
    <property type="project" value="TreeGrafter"/>
</dbReference>
<dbReference type="GO" id="GO:0046872">
    <property type="term" value="F:metal ion binding"/>
    <property type="evidence" value="ECO:0007669"/>
    <property type="project" value="UniProtKB-KW"/>
</dbReference>
<protein>
    <submittedName>
        <fullName evidence="10">Oxidoreductase</fullName>
    </submittedName>
</protein>
<dbReference type="Pfam" id="PF00355">
    <property type="entry name" value="Rieske"/>
    <property type="match status" value="1"/>
</dbReference>
<dbReference type="InterPro" id="IPR023753">
    <property type="entry name" value="FAD/NAD-binding_dom"/>
</dbReference>
<evidence type="ECO:0000256" key="4">
    <source>
        <dbReference type="ARBA" id="ARBA00022723"/>
    </source>
</evidence>
<dbReference type="GO" id="GO:0005737">
    <property type="term" value="C:cytoplasm"/>
    <property type="evidence" value="ECO:0007669"/>
    <property type="project" value="TreeGrafter"/>
</dbReference>
<dbReference type="PROSITE" id="PS51296">
    <property type="entry name" value="RIESKE"/>
    <property type="match status" value="1"/>
</dbReference>
<proteinExistence type="predicted"/>
<dbReference type="PANTHER" id="PTHR43557:SF2">
    <property type="entry name" value="RIESKE DOMAIN-CONTAINING PROTEIN-RELATED"/>
    <property type="match status" value="1"/>
</dbReference>
<evidence type="ECO:0000256" key="3">
    <source>
        <dbReference type="ARBA" id="ARBA00022714"/>
    </source>
</evidence>
<dbReference type="Gene3D" id="3.30.390.30">
    <property type="match status" value="1"/>
</dbReference>
<dbReference type="AlphaFoldDB" id="A0A126Q2U3"/>
<dbReference type="PRINTS" id="PR00411">
    <property type="entry name" value="PNDRDTASEI"/>
</dbReference>
<evidence type="ECO:0000256" key="2">
    <source>
        <dbReference type="ARBA" id="ARBA00022630"/>
    </source>
</evidence>
<dbReference type="OrthoDB" id="9800167at2"/>
<dbReference type="GO" id="GO:0051537">
    <property type="term" value="F:2 iron, 2 sulfur cluster binding"/>
    <property type="evidence" value="ECO:0007669"/>
    <property type="project" value="UniProtKB-KW"/>
</dbReference>
<keyword evidence="6" id="KW-0560">Oxidoreductase</keyword>
<dbReference type="RefSeq" id="WP_049587400.1">
    <property type="nucleotide sequence ID" value="NZ_CP014323.1"/>
</dbReference>
<dbReference type="SUPFAM" id="SSF55424">
    <property type="entry name" value="FAD/NAD-linked reductases, dimerisation (C-terminal) domain"/>
    <property type="match status" value="1"/>
</dbReference>
<keyword evidence="4" id="KW-0479">Metal-binding</keyword>
<dbReference type="InterPro" id="IPR036922">
    <property type="entry name" value="Rieske_2Fe-2S_sf"/>
</dbReference>
<dbReference type="InterPro" id="IPR050446">
    <property type="entry name" value="FAD-oxidoreductase/Apoptosis"/>
</dbReference>
<dbReference type="Pfam" id="PF07992">
    <property type="entry name" value="Pyr_redox_2"/>
    <property type="match status" value="1"/>
</dbReference>
<evidence type="ECO:0000259" key="9">
    <source>
        <dbReference type="PROSITE" id="PS51296"/>
    </source>
</evidence>
<evidence type="ECO:0000256" key="5">
    <source>
        <dbReference type="ARBA" id="ARBA00022827"/>
    </source>
</evidence>
<dbReference type="InterPro" id="IPR036188">
    <property type="entry name" value="FAD/NAD-bd_sf"/>
</dbReference>